<comment type="caution">
    <text evidence="1">The sequence shown here is derived from an EMBL/GenBank/DDBJ whole genome shotgun (WGS) entry which is preliminary data.</text>
</comment>
<organism evidence="1 2">
    <name type="scientific">Porphyridium purpureum</name>
    <name type="common">Red alga</name>
    <name type="synonym">Porphyridium cruentum</name>
    <dbReference type="NCBI Taxonomy" id="35688"/>
    <lineage>
        <taxon>Eukaryota</taxon>
        <taxon>Rhodophyta</taxon>
        <taxon>Bangiophyceae</taxon>
        <taxon>Porphyridiales</taxon>
        <taxon>Porphyridiaceae</taxon>
        <taxon>Porphyridium</taxon>
    </lineage>
</organism>
<dbReference type="AlphaFoldDB" id="A0A5J4Z3B5"/>
<dbReference type="EMBL" id="VRMN01000001">
    <property type="protein sequence ID" value="KAA8497785.1"/>
    <property type="molecule type" value="Genomic_DNA"/>
</dbReference>
<protein>
    <submittedName>
        <fullName evidence="1">Uncharacterized protein</fullName>
    </submittedName>
</protein>
<gene>
    <name evidence="1" type="ORF">FVE85_5370</name>
</gene>
<evidence type="ECO:0000313" key="1">
    <source>
        <dbReference type="EMBL" id="KAA8497785.1"/>
    </source>
</evidence>
<dbReference type="Proteomes" id="UP000324585">
    <property type="component" value="Unassembled WGS sequence"/>
</dbReference>
<accession>A0A5J4Z3B5</accession>
<keyword evidence="2" id="KW-1185">Reference proteome</keyword>
<name>A0A5J4Z3B5_PORPP</name>
<proteinExistence type="predicted"/>
<reference evidence="2" key="1">
    <citation type="journal article" date="2019" name="Nat. Commun.">
        <title>Expansion of phycobilisome linker gene families in mesophilic red algae.</title>
        <authorList>
            <person name="Lee J."/>
            <person name="Kim D."/>
            <person name="Bhattacharya D."/>
            <person name="Yoon H.S."/>
        </authorList>
    </citation>
    <scope>NUCLEOTIDE SEQUENCE [LARGE SCALE GENOMIC DNA]</scope>
    <source>
        <strain evidence="2">CCMP 1328</strain>
    </source>
</reference>
<sequence>MAPDHVGHVKLGQIDEAMLVHKERGQLFVLLMHSLRRRCSAWSLRTVSANVILDTSVSAAIYRCRVWLVSSSPTDSARLDSRSNGFWIVGTPMSRAETQSPAAEE</sequence>
<evidence type="ECO:0000313" key="2">
    <source>
        <dbReference type="Proteomes" id="UP000324585"/>
    </source>
</evidence>